<name>A0A0F9WFE4_9ZZZZ</name>
<evidence type="ECO:0000313" key="1">
    <source>
        <dbReference type="EMBL" id="KKN77003.1"/>
    </source>
</evidence>
<accession>A0A0F9WFE4</accession>
<dbReference type="AlphaFoldDB" id="A0A0F9WFE4"/>
<gene>
    <name evidence="1" type="ORF">LCGC14_0364950</name>
</gene>
<protein>
    <submittedName>
        <fullName evidence="1">Uncharacterized protein</fullName>
    </submittedName>
</protein>
<proteinExistence type="predicted"/>
<organism evidence="1">
    <name type="scientific">marine sediment metagenome</name>
    <dbReference type="NCBI Taxonomy" id="412755"/>
    <lineage>
        <taxon>unclassified sequences</taxon>
        <taxon>metagenomes</taxon>
        <taxon>ecological metagenomes</taxon>
    </lineage>
</organism>
<reference evidence="1" key="1">
    <citation type="journal article" date="2015" name="Nature">
        <title>Complex archaea that bridge the gap between prokaryotes and eukaryotes.</title>
        <authorList>
            <person name="Spang A."/>
            <person name="Saw J.H."/>
            <person name="Jorgensen S.L."/>
            <person name="Zaremba-Niedzwiedzka K."/>
            <person name="Martijn J."/>
            <person name="Lind A.E."/>
            <person name="van Eijk R."/>
            <person name="Schleper C."/>
            <person name="Guy L."/>
            <person name="Ettema T.J."/>
        </authorList>
    </citation>
    <scope>NUCLEOTIDE SEQUENCE</scope>
</reference>
<sequence>MRNTSHIIIFNLEQLINKCHDSFESLFTPTIVPEEGKYIKPDKELIEHGIKIYSQLIKSYIDLITGLNSE</sequence>
<comment type="caution">
    <text evidence="1">The sequence shown here is derived from an EMBL/GenBank/DDBJ whole genome shotgun (WGS) entry which is preliminary data.</text>
</comment>
<dbReference type="EMBL" id="LAZR01000286">
    <property type="protein sequence ID" value="KKN77003.1"/>
    <property type="molecule type" value="Genomic_DNA"/>
</dbReference>